<dbReference type="Gramene" id="KGN43438">
    <property type="protein sequence ID" value="KGN43438"/>
    <property type="gene ID" value="Csa_7G035440"/>
</dbReference>
<organism evidence="1 2">
    <name type="scientific">Cucumis sativus</name>
    <name type="common">Cucumber</name>
    <dbReference type="NCBI Taxonomy" id="3659"/>
    <lineage>
        <taxon>Eukaryota</taxon>
        <taxon>Viridiplantae</taxon>
        <taxon>Streptophyta</taxon>
        <taxon>Embryophyta</taxon>
        <taxon>Tracheophyta</taxon>
        <taxon>Spermatophyta</taxon>
        <taxon>Magnoliopsida</taxon>
        <taxon>eudicotyledons</taxon>
        <taxon>Gunneridae</taxon>
        <taxon>Pentapetalae</taxon>
        <taxon>rosids</taxon>
        <taxon>fabids</taxon>
        <taxon>Cucurbitales</taxon>
        <taxon>Cucurbitaceae</taxon>
        <taxon>Benincaseae</taxon>
        <taxon>Cucumis</taxon>
    </lineage>
</organism>
<name>A0A0A0K1V8_CUCSA</name>
<protein>
    <submittedName>
        <fullName evidence="1">Uncharacterized protein</fullName>
    </submittedName>
</protein>
<accession>A0A0A0K1V8</accession>
<dbReference type="Proteomes" id="UP000029981">
    <property type="component" value="Chromosome 7"/>
</dbReference>
<proteinExistence type="predicted"/>
<dbReference type="AlphaFoldDB" id="A0A0A0K1V8"/>
<reference evidence="1 2" key="4">
    <citation type="journal article" date="2011" name="BMC Genomics">
        <title>RNA-Seq improves annotation of protein-coding genes in the cucumber genome.</title>
        <authorList>
            <person name="Li Z."/>
            <person name="Zhang Z."/>
            <person name="Yan P."/>
            <person name="Huang S."/>
            <person name="Fei Z."/>
            <person name="Lin K."/>
        </authorList>
    </citation>
    <scope>NUCLEOTIDE SEQUENCE [LARGE SCALE GENOMIC DNA]</scope>
    <source>
        <strain evidence="2">cv. 9930</strain>
    </source>
</reference>
<keyword evidence="2" id="KW-1185">Reference proteome</keyword>
<reference evidence="1 2" key="1">
    <citation type="journal article" date="2009" name="Nat. Genet.">
        <title>The genome of the cucumber, Cucumis sativus L.</title>
        <authorList>
            <person name="Huang S."/>
            <person name="Li R."/>
            <person name="Zhang Z."/>
            <person name="Li L."/>
            <person name="Gu X."/>
            <person name="Fan W."/>
            <person name="Lucas W.J."/>
            <person name="Wang X."/>
            <person name="Xie B."/>
            <person name="Ni P."/>
            <person name="Ren Y."/>
            <person name="Zhu H."/>
            <person name="Li J."/>
            <person name="Lin K."/>
            <person name="Jin W."/>
            <person name="Fei Z."/>
            <person name="Li G."/>
            <person name="Staub J."/>
            <person name="Kilian A."/>
            <person name="van der Vossen E.A."/>
            <person name="Wu Y."/>
            <person name="Guo J."/>
            <person name="He J."/>
            <person name="Jia Z."/>
            <person name="Ren Y."/>
            <person name="Tian G."/>
            <person name="Lu Y."/>
            <person name="Ruan J."/>
            <person name="Qian W."/>
            <person name="Wang M."/>
            <person name="Huang Q."/>
            <person name="Li B."/>
            <person name="Xuan Z."/>
            <person name="Cao J."/>
            <person name="Asan"/>
            <person name="Wu Z."/>
            <person name="Zhang J."/>
            <person name="Cai Q."/>
            <person name="Bai Y."/>
            <person name="Zhao B."/>
            <person name="Han Y."/>
            <person name="Li Y."/>
            <person name="Li X."/>
            <person name="Wang S."/>
            <person name="Shi Q."/>
            <person name="Liu S."/>
            <person name="Cho W.K."/>
            <person name="Kim J.Y."/>
            <person name="Xu Y."/>
            <person name="Heller-Uszynska K."/>
            <person name="Miao H."/>
            <person name="Cheng Z."/>
            <person name="Zhang S."/>
            <person name="Wu J."/>
            <person name="Yang Y."/>
            <person name="Kang H."/>
            <person name="Li M."/>
            <person name="Liang H."/>
            <person name="Ren X."/>
            <person name="Shi Z."/>
            <person name="Wen M."/>
            <person name="Jian M."/>
            <person name="Yang H."/>
            <person name="Zhang G."/>
            <person name="Yang Z."/>
            <person name="Chen R."/>
            <person name="Liu S."/>
            <person name="Li J."/>
            <person name="Ma L."/>
            <person name="Liu H."/>
            <person name="Zhou Y."/>
            <person name="Zhao J."/>
            <person name="Fang X."/>
            <person name="Li G."/>
            <person name="Fang L."/>
            <person name="Li Y."/>
            <person name="Liu D."/>
            <person name="Zheng H."/>
            <person name="Zhang Y."/>
            <person name="Qin N."/>
            <person name="Li Z."/>
            <person name="Yang G."/>
            <person name="Yang S."/>
            <person name="Bolund L."/>
            <person name="Kristiansen K."/>
            <person name="Zheng H."/>
            <person name="Li S."/>
            <person name="Zhang X."/>
            <person name="Yang H."/>
            <person name="Wang J."/>
            <person name="Sun R."/>
            <person name="Zhang B."/>
            <person name="Jiang S."/>
            <person name="Wang J."/>
            <person name="Du Y."/>
            <person name="Li S."/>
        </authorList>
    </citation>
    <scope>NUCLEOTIDE SEQUENCE [LARGE SCALE GENOMIC DNA]</scope>
    <source>
        <strain evidence="2">cv. 9930</strain>
    </source>
</reference>
<evidence type="ECO:0000313" key="1">
    <source>
        <dbReference type="EMBL" id="KGN43438.1"/>
    </source>
</evidence>
<gene>
    <name evidence="1" type="ORF">Csa_7G035440</name>
</gene>
<reference evidence="1 2" key="3">
    <citation type="journal article" date="2010" name="BMC Genomics">
        <title>Transcriptome sequencing and comparative analysis of cucumber flowers with different sex types.</title>
        <authorList>
            <person name="Guo S."/>
            <person name="Zheng Y."/>
            <person name="Joung J.G."/>
            <person name="Liu S."/>
            <person name="Zhang Z."/>
            <person name="Crasta O.R."/>
            <person name="Sobral B.W."/>
            <person name="Xu Y."/>
            <person name="Huang S."/>
            <person name="Fei Z."/>
        </authorList>
    </citation>
    <scope>NUCLEOTIDE SEQUENCE [LARGE SCALE GENOMIC DNA]</scope>
    <source>
        <strain evidence="2">cv. 9930</strain>
    </source>
</reference>
<evidence type="ECO:0000313" key="2">
    <source>
        <dbReference type="Proteomes" id="UP000029981"/>
    </source>
</evidence>
<reference evidence="1 2" key="2">
    <citation type="journal article" date="2009" name="PLoS ONE">
        <title>An integrated genetic and cytogenetic map of the cucumber genome.</title>
        <authorList>
            <person name="Ren Y."/>
            <person name="Zhang Z."/>
            <person name="Liu J."/>
            <person name="Staub J.E."/>
            <person name="Han Y."/>
            <person name="Cheng Z."/>
            <person name="Li X."/>
            <person name="Lu J."/>
            <person name="Miao H."/>
            <person name="Kang H."/>
            <person name="Xie B."/>
            <person name="Gu X."/>
            <person name="Wang X."/>
            <person name="Du Y."/>
            <person name="Jin W."/>
            <person name="Huang S."/>
        </authorList>
    </citation>
    <scope>NUCLEOTIDE SEQUENCE [LARGE SCALE GENOMIC DNA]</scope>
    <source>
        <strain evidence="2">cv. 9930</strain>
    </source>
</reference>
<dbReference type="EMBL" id="CM002928">
    <property type="protein sequence ID" value="KGN43438.1"/>
    <property type="molecule type" value="Genomic_DNA"/>
</dbReference>
<sequence>MRGWSCCDPNTINDVHYCGVIYNDTSNSEMQLSLVVIRDFKIEIPIDRSMCIPSVFGRSSGAIMLTPWNVRFFHPRMLTWKFLLSNDVILLTIELVMKSNLKL</sequence>